<accession>A0ABW6HQN8</accession>
<evidence type="ECO:0000313" key="1">
    <source>
        <dbReference type="EMBL" id="MFE3848963.1"/>
    </source>
</evidence>
<dbReference type="RefSeq" id="WP_379858716.1">
    <property type="nucleotide sequence ID" value="NZ_JBHZQA010000009.1"/>
</dbReference>
<dbReference type="Proteomes" id="UP001600039">
    <property type="component" value="Unassembled WGS sequence"/>
</dbReference>
<keyword evidence="2" id="KW-1185">Reference proteome</keyword>
<gene>
    <name evidence="1" type="ORF">ACFX5D_13405</name>
</gene>
<reference evidence="1 2" key="1">
    <citation type="submission" date="2024-06" db="EMBL/GenBank/DDBJ databases">
        <title>Flavobacterium spp. isolated from glacier.</title>
        <authorList>
            <person name="Han D."/>
        </authorList>
    </citation>
    <scope>NUCLEOTIDE SEQUENCE [LARGE SCALE GENOMIC DNA]</scope>
    <source>
        <strain evidence="1 2">LB3P45</strain>
    </source>
</reference>
<protein>
    <submittedName>
        <fullName evidence="1">Uncharacterized protein</fullName>
    </submittedName>
</protein>
<organism evidence="1 2">
    <name type="scientific">Flavobacterium fructosi</name>
    <dbReference type="NCBI Taxonomy" id="3230416"/>
    <lineage>
        <taxon>Bacteria</taxon>
        <taxon>Pseudomonadati</taxon>
        <taxon>Bacteroidota</taxon>
        <taxon>Flavobacteriia</taxon>
        <taxon>Flavobacteriales</taxon>
        <taxon>Flavobacteriaceae</taxon>
        <taxon>Flavobacterium</taxon>
    </lineage>
</organism>
<comment type="caution">
    <text evidence="1">The sequence shown here is derived from an EMBL/GenBank/DDBJ whole genome shotgun (WGS) entry which is preliminary data.</text>
</comment>
<evidence type="ECO:0000313" key="2">
    <source>
        <dbReference type="Proteomes" id="UP001600039"/>
    </source>
</evidence>
<dbReference type="EMBL" id="JBHZQA010000009">
    <property type="protein sequence ID" value="MFE3848963.1"/>
    <property type="molecule type" value="Genomic_DNA"/>
</dbReference>
<proteinExistence type="predicted"/>
<name>A0ABW6HQN8_9FLAO</name>
<sequence length="110" mass="12344">MNPEIKKAAIAVFEQYPTAKELFITPDEQAFLKEDRARMHNKDFVTVKRSDVIEVPKEGSAVKKTAAELIEFIPTVETLEELASLETGEKRATVLAAIATRKEELTPKQD</sequence>